<dbReference type="EC" id="2.7.7.49" evidence="1"/>
<evidence type="ECO:0000259" key="11">
    <source>
        <dbReference type="PROSITE" id="PS50175"/>
    </source>
</evidence>
<evidence type="ECO:0000256" key="4">
    <source>
        <dbReference type="ARBA" id="ARBA00022722"/>
    </source>
</evidence>
<dbReference type="GO" id="GO:0006508">
    <property type="term" value="P:proteolysis"/>
    <property type="evidence" value="ECO:0007669"/>
    <property type="project" value="InterPro"/>
</dbReference>
<dbReference type="InterPro" id="IPR000477">
    <property type="entry name" value="RT_dom"/>
</dbReference>
<dbReference type="InterPro" id="IPR012337">
    <property type="entry name" value="RNaseH-like_sf"/>
</dbReference>
<evidence type="ECO:0000256" key="7">
    <source>
        <dbReference type="ARBA" id="ARBA00022884"/>
    </source>
</evidence>
<feature type="region of interest" description="Disordered" evidence="10">
    <location>
        <begin position="1331"/>
        <end position="1355"/>
    </location>
</feature>
<dbReference type="InterPro" id="IPR001584">
    <property type="entry name" value="Integrase_cat-core"/>
</dbReference>
<keyword evidence="4" id="KW-0540">Nuclease</keyword>
<organism evidence="14 15">
    <name type="scientific">Tilletia indica</name>
    <dbReference type="NCBI Taxonomy" id="43049"/>
    <lineage>
        <taxon>Eukaryota</taxon>
        <taxon>Fungi</taxon>
        <taxon>Dikarya</taxon>
        <taxon>Basidiomycota</taxon>
        <taxon>Ustilaginomycotina</taxon>
        <taxon>Exobasidiomycetes</taxon>
        <taxon>Tilletiales</taxon>
        <taxon>Tilletiaceae</taxon>
        <taxon>Tilletia</taxon>
    </lineage>
</organism>
<evidence type="ECO:0000259" key="12">
    <source>
        <dbReference type="PROSITE" id="PS50878"/>
    </source>
</evidence>
<dbReference type="Gene3D" id="2.40.70.10">
    <property type="entry name" value="Acid Proteases"/>
    <property type="match status" value="1"/>
</dbReference>
<evidence type="ECO:0000256" key="10">
    <source>
        <dbReference type="SAM" id="MobiDB-lite"/>
    </source>
</evidence>
<dbReference type="InterPro" id="IPR043128">
    <property type="entry name" value="Rev_trsase/Diguanyl_cyclase"/>
</dbReference>
<evidence type="ECO:0000313" key="14">
    <source>
        <dbReference type="EMBL" id="KAE8244539.1"/>
    </source>
</evidence>
<dbReference type="InterPro" id="IPR041577">
    <property type="entry name" value="RT_RNaseH_2"/>
</dbReference>
<dbReference type="PROSITE" id="PS50175">
    <property type="entry name" value="ASP_PROT_RETROV"/>
    <property type="match status" value="1"/>
</dbReference>
<dbReference type="GO" id="GO:0004519">
    <property type="term" value="F:endonuclease activity"/>
    <property type="evidence" value="ECO:0007669"/>
    <property type="project" value="UniProtKB-KW"/>
</dbReference>
<evidence type="ECO:0000256" key="9">
    <source>
        <dbReference type="ARBA" id="ARBA00023268"/>
    </source>
</evidence>
<dbReference type="FunFam" id="3.30.70.270:FF:000020">
    <property type="entry name" value="Transposon Tf2-6 polyprotein-like Protein"/>
    <property type="match status" value="1"/>
</dbReference>
<feature type="domain" description="Integrase catalytic" evidence="13">
    <location>
        <begin position="846"/>
        <end position="1006"/>
    </location>
</feature>
<dbReference type="PANTHER" id="PTHR37984">
    <property type="entry name" value="PROTEIN CBG26694"/>
    <property type="match status" value="1"/>
</dbReference>
<keyword evidence="2" id="KW-0808">Transferase</keyword>
<dbReference type="PROSITE" id="PS50994">
    <property type="entry name" value="INTEGRASE"/>
    <property type="match status" value="1"/>
</dbReference>
<comment type="caution">
    <text evidence="14">The sequence shown here is derived from an EMBL/GenBank/DDBJ whole genome shotgun (WGS) entry which is preliminary data.</text>
</comment>
<keyword evidence="3" id="KW-0548">Nucleotidyltransferase</keyword>
<keyword evidence="8" id="KW-0695">RNA-directed DNA polymerase</keyword>
<dbReference type="GO" id="GO:0003964">
    <property type="term" value="F:RNA-directed DNA polymerase activity"/>
    <property type="evidence" value="ECO:0007669"/>
    <property type="project" value="UniProtKB-KW"/>
</dbReference>
<dbReference type="InterPro" id="IPR050951">
    <property type="entry name" value="Retrovirus_Pol_polyprotein"/>
</dbReference>
<feature type="domain" description="Reverse transcriptase" evidence="12">
    <location>
        <begin position="439"/>
        <end position="626"/>
    </location>
</feature>
<keyword evidence="9" id="KW-0511">Multifunctional enzyme</keyword>
<name>A0A8T8SPG3_9BASI</name>
<dbReference type="SUPFAM" id="SSF56672">
    <property type="entry name" value="DNA/RNA polymerases"/>
    <property type="match status" value="2"/>
</dbReference>
<dbReference type="InterPro" id="IPR041588">
    <property type="entry name" value="Integrase_H2C2"/>
</dbReference>
<evidence type="ECO:0000256" key="6">
    <source>
        <dbReference type="ARBA" id="ARBA00022801"/>
    </source>
</evidence>
<accession>A0A8T8SPG3</accession>
<dbReference type="GO" id="GO:0015074">
    <property type="term" value="P:DNA integration"/>
    <property type="evidence" value="ECO:0007669"/>
    <property type="project" value="InterPro"/>
</dbReference>
<feature type="region of interest" description="Disordered" evidence="10">
    <location>
        <begin position="1"/>
        <end position="24"/>
    </location>
</feature>
<evidence type="ECO:0000256" key="2">
    <source>
        <dbReference type="ARBA" id="ARBA00022679"/>
    </source>
</evidence>
<evidence type="ECO:0000256" key="3">
    <source>
        <dbReference type="ARBA" id="ARBA00022695"/>
    </source>
</evidence>
<dbReference type="InterPro" id="IPR041373">
    <property type="entry name" value="RT_RNaseH"/>
</dbReference>
<dbReference type="Proteomes" id="UP000077521">
    <property type="component" value="Unassembled WGS sequence"/>
</dbReference>
<reference evidence="14" key="2">
    <citation type="journal article" date="2019" name="IMA Fungus">
        <title>Genome sequencing and comparison of five Tilletia species to identify candidate genes for the detection of regulated species infecting wheat.</title>
        <authorList>
            <person name="Nguyen H.D.T."/>
            <person name="Sultana T."/>
            <person name="Kesanakurti P."/>
            <person name="Hambleton S."/>
        </authorList>
    </citation>
    <scope>NUCLEOTIDE SEQUENCE</scope>
    <source>
        <strain evidence="14">DAOMC 236416</strain>
    </source>
</reference>
<dbReference type="Gene3D" id="3.30.70.270">
    <property type="match status" value="2"/>
</dbReference>
<evidence type="ECO:0000256" key="8">
    <source>
        <dbReference type="ARBA" id="ARBA00022918"/>
    </source>
</evidence>
<sequence length="1355" mass="149661">MSKLPSEQTHHVHDEVPSSPPRTPELFIVDKDIFRLERRMNPNPSMPPLMQPKRAFGKVVPLAKNPVAGTGKGYRNHVPLTVHLRVNDTDGRVMSSLLDTGASLSVIDADLLRRLGGQPKGEPMTIHGLGDQQTLGWATLPVFIDATDPHGRHVHLEAEHDFHVLTGFAPGLCLGLDFIAQYELSISPVRGRGRIGRYTFQMNEKLPSSYAKTAELCTAAAISIDPDTQVWVPVNASCLAPHVDYTVFPRLSATPDELVLLTGPAGLLTHQPVRHIFLGNYGSTSITLEPGTVVADAFAAEVGDAFSMSSEMFTLPVSEELPSSSSIPDPPPPDDVDVAIPYDAFEASDPVASGLSQDAATVLVDDAFRVGIAEDGQGHAPLVDLLRRHRAAFALDGRPGRVEGDDMEIKLRDDAVLRSEAPRRASPEKRRAMDTAIDQLLDWDVIEPSKAPVSFPVVMVRQNGKWRFCVDYRHLNAQTVPDRYPLPTIDAVFQTLCGKKIFSSLDAIRGYHQLGVKTDDRWKTAFVCHRGLFQYKRVPFGLRNAPAIFQRFMDKVLGPLRWFQAVVYIDDAVVATDTMSEHVEALDTLLRSATDVGLKFSPAKCTFGIPSLVLLGRKVSGAGVAIWSDRAKAVQDLSRPTTLQELYHTLGLFGYYRAFIPRFAEIAAPLTRLLKGWRYETADGQTRLTNTEGKPVTASRVPIPWAEQQQHCFETLKHAIANPPVLAHPDPSKPYILYTDASKDALAAILHQTPGAVDEEWVLRDEILVRRVDDRVGLPESAIPTVMRAVHDGQGHFGFMKSYLAVKRHFWRPHLSTMVRVWVKHCPVCQHTKQAPKTGSLDISKDPSLPFEAVYFDIIYGFPRSQAGNDAVVVIQDLFSRMIMLAPCHKDITAEGVAAILSDRVLRMGWRPRRLVSDSEARVSGSVMTAVAASLGATMTPSSPYHQQANAVERAAQTVQQVLRAMSQETKAHWDRRALPSVELAMNSTPSLTTGYRPFDLVFLSHPDVVHAVFDAAEHLGVSSFDERLGAAQERLRDAQDNILAARQGQKRRYDARRATPPVLAPGMMVWIRLRDRPVAGTILEKLDTRKLWPYPIKEVLSPHRVRVRIPEHLKIDPVFSIEQLDFAPLDDDPYAPERHRSQIAASHPPPTGSSSSTVVAPLPLSEAGMEAESTEPIEGADIAETPARERRPPRALRDFQPGTLRSPRPSELEDALRGPIGRPKRVWDGEKEVLLTERPVAFLSRLTTVGESKLAAAESELVCLAWAFHKLAHLLEGAFVTVVTDHSPMERMLRSTATITYGPTITRCRAQLMPHLPNMRFQYGQGSHHTNADALSRLPPDQGRSASGGGDVLD</sequence>
<protein>
    <recommendedName>
        <fullName evidence="1">RNA-directed DNA polymerase</fullName>
        <ecNumber evidence="1">2.7.7.49</ecNumber>
    </recommendedName>
</protein>
<evidence type="ECO:0000259" key="13">
    <source>
        <dbReference type="PROSITE" id="PS50994"/>
    </source>
</evidence>
<dbReference type="GO" id="GO:0004190">
    <property type="term" value="F:aspartic-type endopeptidase activity"/>
    <property type="evidence" value="ECO:0007669"/>
    <property type="project" value="InterPro"/>
</dbReference>
<dbReference type="CDD" id="cd01647">
    <property type="entry name" value="RT_LTR"/>
    <property type="match status" value="1"/>
</dbReference>
<dbReference type="InterPro" id="IPR043502">
    <property type="entry name" value="DNA/RNA_pol_sf"/>
</dbReference>
<keyword evidence="6" id="KW-0378">Hydrolase</keyword>
<feature type="compositionally biased region" description="Basic and acidic residues" evidence="10">
    <location>
        <begin position="1187"/>
        <end position="1198"/>
    </location>
</feature>
<keyword evidence="5" id="KW-0255">Endonuclease</keyword>
<gene>
    <name evidence="14" type="ORF">A4X13_0g6512</name>
</gene>
<reference evidence="14" key="1">
    <citation type="submission" date="2016-04" db="EMBL/GenBank/DDBJ databases">
        <authorList>
            <person name="Nguyen H.D."/>
            <person name="Samba Siva P."/>
            <person name="Cullis J."/>
            <person name="Levesque C.A."/>
            <person name="Hambleton S."/>
        </authorList>
    </citation>
    <scope>NUCLEOTIDE SEQUENCE</scope>
    <source>
        <strain evidence="14">DAOMC 236416</strain>
    </source>
</reference>
<dbReference type="SUPFAM" id="SSF53098">
    <property type="entry name" value="Ribonuclease H-like"/>
    <property type="match status" value="1"/>
</dbReference>
<evidence type="ECO:0000256" key="1">
    <source>
        <dbReference type="ARBA" id="ARBA00012493"/>
    </source>
</evidence>
<dbReference type="Pfam" id="PF17917">
    <property type="entry name" value="RT_RNaseH"/>
    <property type="match status" value="1"/>
</dbReference>
<feature type="region of interest" description="Disordered" evidence="10">
    <location>
        <begin position="1168"/>
        <end position="1219"/>
    </location>
</feature>
<dbReference type="Gene3D" id="3.30.420.10">
    <property type="entry name" value="Ribonuclease H-like superfamily/Ribonuclease H"/>
    <property type="match status" value="1"/>
</dbReference>
<keyword evidence="15" id="KW-1185">Reference proteome</keyword>
<evidence type="ECO:0000313" key="15">
    <source>
        <dbReference type="Proteomes" id="UP000077521"/>
    </source>
</evidence>
<keyword evidence="7" id="KW-0694">RNA-binding</keyword>
<dbReference type="CDD" id="cd00303">
    <property type="entry name" value="retropepsin_like"/>
    <property type="match status" value="1"/>
</dbReference>
<dbReference type="GO" id="GO:0005634">
    <property type="term" value="C:nucleus"/>
    <property type="evidence" value="ECO:0007669"/>
    <property type="project" value="UniProtKB-ARBA"/>
</dbReference>
<dbReference type="PROSITE" id="PS50878">
    <property type="entry name" value="RT_POL"/>
    <property type="match status" value="1"/>
</dbReference>
<dbReference type="GO" id="GO:0003723">
    <property type="term" value="F:RNA binding"/>
    <property type="evidence" value="ECO:0007669"/>
    <property type="project" value="UniProtKB-KW"/>
</dbReference>
<dbReference type="Gene3D" id="3.10.10.10">
    <property type="entry name" value="HIV Type 1 Reverse Transcriptase, subunit A, domain 1"/>
    <property type="match status" value="1"/>
</dbReference>
<dbReference type="InterPro" id="IPR036397">
    <property type="entry name" value="RNaseH_sf"/>
</dbReference>
<dbReference type="EMBL" id="LWDF02000631">
    <property type="protein sequence ID" value="KAE8244539.1"/>
    <property type="molecule type" value="Genomic_DNA"/>
</dbReference>
<dbReference type="Pfam" id="PF00078">
    <property type="entry name" value="RVT_1"/>
    <property type="match status" value="1"/>
</dbReference>
<feature type="domain" description="Peptidase A2" evidence="11">
    <location>
        <begin position="94"/>
        <end position="130"/>
    </location>
</feature>
<dbReference type="Pfam" id="PF17921">
    <property type="entry name" value="Integrase_H2C2"/>
    <property type="match status" value="1"/>
</dbReference>
<dbReference type="InterPro" id="IPR021109">
    <property type="entry name" value="Peptidase_aspartic_dom_sf"/>
</dbReference>
<evidence type="ECO:0000256" key="5">
    <source>
        <dbReference type="ARBA" id="ARBA00022759"/>
    </source>
</evidence>
<dbReference type="Gene3D" id="1.10.340.70">
    <property type="match status" value="1"/>
</dbReference>
<dbReference type="PANTHER" id="PTHR37984:SF5">
    <property type="entry name" value="PROTEIN NYNRIN-LIKE"/>
    <property type="match status" value="1"/>
</dbReference>
<dbReference type="InterPro" id="IPR001995">
    <property type="entry name" value="Peptidase_A2_cat"/>
</dbReference>
<dbReference type="SUPFAM" id="SSF50630">
    <property type="entry name" value="Acid proteases"/>
    <property type="match status" value="1"/>
</dbReference>
<dbReference type="Pfam" id="PF17919">
    <property type="entry name" value="RT_RNaseH_2"/>
    <property type="match status" value="1"/>
</dbReference>
<proteinExistence type="predicted"/>